<dbReference type="NCBIfam" id="TIGR00177">
    <property type="entry name" value="molyb_syn"/>
    <property type="match status" value="1"/>
</dbReference>
<evidence type="ECO:0000256" key="2">
    <source>
        <dbReference type="ARBA" id="ARBA00023150"/>
    </source>
</evidence>
<name>A0A975M720_9MICC</name>
<dbReference type="PANTHER" id="PTHR43764:SF1">
    <property type="entry name" value="MOLYBDOPTERIN MOLYBDOTRANSFERASE"/>
    <property type="match status" value="1"/>
</dbReference>
<feature type="compositionally biased region" description="Polar residues" evidence="3">
    <location>
        <begin position="1"/>
        <end position="14"/>
    </location>
</feature>
<evidence type="ECO:0000313" key="6">
    <source>
        <dbReference type="Proteomes" id="UP000676885"/>
    </source>
</evidence>
<protein>
    <submittedName>
        <fullName evidence="5">MogA/MoaB family molybdenum cofactor biosynthesis protein</fullName>
    </submittedName>
</protein>
<evidence type="ECO:0000313" key="5">
    <source>
        <dbReference type="EMBL" id="QWC11097.1"/>
    </source>
</evidence>
<organism evidence="5 6">
    <name type="scientific">Arthrobacter jiangjiafuii</name>
    <dbReference type="NCBI Taxonomy" id="2817475"/>
    <lineage>
        <taxon>Bacteria</taxon>
        <taxon>Bacillati</taxon>
        <taxon>Actinomycetota</taxon>
        <taxon>Actinomycetes</taxon>
        <taxon>Micrococcales</taxon>
        <taxon>Micrococcaceae</taxon>
        <taxon>Arthrobacter</taxon>
    </lineage>
</organism>
<dbReference type="InterPro" id="IPR036425">
    <property type="entry name" value="MoaB/Mog-like_dom_sf"/>
</dbReference>
<keyword evidence="2" id="KW-0501">Molybdenum cofactor biosynthesis</keyword>
<accession>A0A975M720</accession>
<dbReference type="AlphaFoldDB" id="A0A975M720"/>
<dbReference type="SUPFAM" id="SSF53218">
    <property type="entry name" value="Molybdenum cofactor biosynthesis proteins"/>
    <property type="match status" value="1"/>
</dbReference>
<dbReference type="InterPro" id="IPR051920">
    <property type="entry name" value="MPT_Adenylyltrnsfr/MoaC-Rel"/>
</dbReference>
<evidence type="ECO:0000256" key="1">
    <source>
        <dbReference type="ARBA" id="ARBA00005046"/>
    </source>
</evidence>
<evidence type="ECO:0000256" key="3">
    <source>
        <dbReference type="SAM" id="MobiDB-lite"/>
    </source>
</evidence>
<comment type="pathway">
    <text evidence="1">Cofactor biosynthesis; molybdopterin biosynthesis.</text>
</comment>
<feature type="region of interest" description="Disordered" evidence="3">
    <location>
        <begin position="1"/>
        <end position="26"/>
    </location>
</feature>
<dbReference type="PANTHER" id="PTHR43764">
    <property type="entry name" value="MOLYBDENUM COFACTOR BIOSYNTHESIS"/>
    <property type="match status" value="1"/>
</dbReference>
<feature type="domain" description="MoaB/Mog" evidence="4">
    <location>
        <begin position="30"/>
        <end position="172"/>
    </location>
</feature>
<gene>
    <name evidence="5" type="ORF">KKR91_05805</name>
</gene>
<sequence>MTSQPATPQQQPHSTPAPHVPSQPPRRTAAVLIASTRASSGEYQDECGPLAADWLYALGFDVVLAEVVPDGPGVGDSLRRMLALEPAVILTSGGTGLSPTDHTPEQTLPLLEREVPGVMEALRAYGCTKTPMAAISRGYAGTAGRTFIVNLPGSPGAVADGLAVLEPIIAHICGQLEGRREH</sequence>
<reference evidence="5 6" key="1">
    <citation type="submission" date="2021-05" db="EMBL/GenBank/DDBJ databases">
        <title>Novel species in genus Arthrobacter.</title>
        <authorList>
            <person name="Zhang G."/>
        </authorList>
    </citation>
    <scope>NUCLEOTIDE SEQUENCE [LARGE SCALE GENOMIC DNA]</scope>
    <source>
        <strain evidence="6">zg-ZUI227</strain>
    </source>
</reference>
<keyword evidence="6" id="KW-1185">Reference proteome</keyword>
<dbReference type="SMART" id="SM00852">
    <property type="entry name" value="MoCF_biosynth"/>
    <property type="match status" value="1"/>
</dbReference>
<dbReference type="GO" id="GO:0006777">
    <property type="term" value="P:Mo-molybdopterin cofactor biosynthetic process"/>
    <property type="evidence" value="ECO:0007669"/>
    <property type="project" value="UniProtKB-KW"/>
</dbReference>
<evidence type="ECO:0000259" key="4">
    <source>
        <dbReference type="SMART" id="SM00852"/>
    </source>
</evidence>
<dbReference type="RefSeq" id="WP_210230591.1">
    <property type="nucleotide sequence ID" value="NZ_CP076022.1"/>
</dbReference>
<dbReference type="Pfam" id="PF00994">
    <property type="entry name" value="MoCF_biosynth"/>
    <property type="match status" value="1"/>
</dbReference>
<dbReference type="Gene3D" id="3.40.980.10">
    <property type="entry name" value="MoaB/Mog-like domain"/>
    <property type="match status" value="1"/>
</dbReference>
<dbReference type="EMBL" id="CP076022">
    <property type="protein sequence ID" value="QWC11097.1"/>
    <property type="molecule type" value="Genomic_DNA"/>
</dbReference>
<dbReference type="CDD" id="cd00886">
    <property type="entry name" value="MogA_MoaB"/>
    <property type="match status" value="1"/>
</dbReference>
<dbReference type="Proteomes" id="UP000676885">
    <property type="component" value="Chromosome"/>
</dbReference>
<dbReference type="KEGG" id="ajg:KKR91_05805"/>
<proteinExistence type="predicted"/>
<dbReference type="InterPro" id="IPR001453">
    <property type="entry name" value="MoaB/Mog_dom"/>
</dbReference>